<protein>
    <submittedName>
        <fullName evidence="3">Clr5 domain-containing protein</fullName>
    </submittedName>
</protein>
<dbReference type="EMBL" id="JAGPNK010000006">
    <property type="protein sequence ID" value="KAH7319942.1"/>
    <property type="molecule type" value="Genomic_DNA"/>
</dbReference>
<evidence type="ECO:0000313" key="4">
    <source>
        <dbReference type="Proteomes" id="UP000813444"/>
    </source>
</evidence>
<dbReference type="InterPro" id="IPR011990">
    <property type="entry name" value="TPR-like_helical_dom_sf"/>
</dbReference>
<evidence type="ECO:0000313" key="3">
    <source>
        <dbReference type="EMBL" id="KAH7319942.1"/>
    </source>
</evidence>
<dbReference type="AlphaFoldDB" id="A0A8K0WT40"/>
<name>A0A8K0WT40_9HYPO</name>
<dbReference type="InterPro" id="IPR025676">
    <property type="entry name" value="Clr5_dom"/>
</dbReference>
<feature type="region of interest" description="Disordered" evidence="1">
    <location>
        <begin position="86"/>
        <end position="116"/>
    </location>
</feature>
<reference evidence="3" key="1">
    <citation type="journal article" date="2021" name="Nat. Commun.">
        <title>Genetic determinants of endophytism in the Arabidopsis root mycobiome.</title>
        <authorList>
            <person name="Mesny F."/>
            <person name="Miyauchi S."/>
            <person name="Thiergart T."/>
            <person name="Pickel B."/>
            <person name="Atanasova L."/>
            <person name="Karlsson M."/>
            <person name="Huettel B."/>
            <person name="Barry K.W."/>
            <person name="Haridas S."/>
            <person name="Chen C."/>
            <person name="Bauer D."/>
            <person name="Andreopoulos W."/>
            <person name="Pangilinan J."/>
            <person name="LaButti K."/>
            <person name="Riley R."/>
            <person name="Lipzen A."/>
            <person name="Clum A."/>
            <person name="Drula E."/>
            <person name="Henrissat B."/>
            <person name="Kohler A."/>
            <person name="Grigoriev I.V."/>
            <person name="Martin F.M."/>
            <person name="Hacquard S."/>
        </authorList>
    </citation>
    <scope>NUCLEOTIDE SEQUENCE</scope>
    <source>
        <strain evidence="3">MPI-CAGE-CH-0235</strain>
    </source>
</reference>
<feature type="domain" description="Clr5" evidence="2">
    <location>
        <begin position="32"/>
        <end position="84"/>
    </location>
</feature>
<feature type="compositionally biased region" description="Low complexity" evidence="1">
    <location>
        <begin position="90"/>
        <end position="102"/>
    </location>
</feature>
<dbReference type="PANTHER" id="PTHR38788">
    <property type="entry name" value="CLR5 DOMAIN-CONTAINING PROTEIN"/>
    <property type="match status" value="1"/>
</dbReference>
<accession>A0A8K0WT40</accession>
<gene>
    <name evidence="3" type="ORF">B0I35DRAFT_478239</name>
</gene>
<organism evidence="3 4">
    <name type="scientific">Stachybotrys elegans</name>
    <dbReference type="NCBI Taxonomy" id="80388"/>
    <lineage>
        <taxon>Eukaryota</taxon>
        <taxon>Fungi</taxon>
        <taxon>Dikarya</taxon>
        <taxon>Ascomycota</taxon>
        <taxon>Pezizomycotina</taxon>
        <taxon>Sordariomycetes</taxon>
        <taxon>Hypocreomycetidae</taxon>
        <taxon>Hypocreales</taxon>
        <taxon>Stachybotryaceae</taxon>
        <taxon>Stachybotrys</taxon>
    </lineage>
</organism>
<dbReference type="Proteomes" id="UP000813444">
    <property type="component" value="Unassembled WGS sequence"/>
</dbReference>
<sequence>MSASGLPSLAPRPPGMKRSPVPPKPMSREHSEAEWLEKKELLRQLYVVEDRKLVDIMALMAHRYGFAASEQMYKKRFKRWNFRKRQYRRSTASTPPTTPSAHSSEDGKEVVQQPRSASEMAMTICRQSSPVHFVPQEEVLRSVFSWSQGQLDSSQVLLDPMSRYLAGPGQPLIDDSRTMYRTFELVYELWRLGRGDLAGMAARRAFFSLEYVLTNDHPDLVWHILDTLYDMIEQGHLQLLVLFLRHANELARRQLPKQHPLVRIFRQLQQRDYQIKEVRDGVQHLLRQAWMRNVDLLGAQIGSAVPQHFWLYEQLIWDGRTKLRRNSGLDQKRDTMIKALGELTTTQSTEAEADAKTPTDQARLRIEALELEFTQMDLGNKVEAEQLAKRLLEHTDSGSSRPCDDRFQAYARKMLSRICEDRQDWVGAEENLKLAVSKREAAHGTGNNLRVIRDMWVLAGFYQRAGRPQDAQFVRQDALARAQQFLSEPPVAGGSAPTT</sequence>
<evidence type="ECO:0000259" key="2">
    <source>
        <dbReference type="Pfam" id="PF14420"/>
    </source>
</evidence>
<proteinExistence type="predicted"/>
<keyword evidence="4" id="KW-1185">Reference proteome</keyword>
<feature type="compositionally biased region" description="Pro residues" evidence="1">
    <location>
        <begin position="10"/>
        <end position="25"/>
    </location>
</feature>
<dbReference type="PANTHER" id="PTHR38788:SF3">
    <property type="entry name" value="CLR5 DOMAIN-CONTAINING PROTEIN"/>
    <property type="match status" value="1"/>
</dbReference>
<feature type="region of interest" description="Disordered" evidence="1">
    <location>
        <begin position="1"/>
        <end position="32"/>
    </location>
</feature>
<comment type="caution">
    <text evidence="3">The sequence shown here is derived from an EMBL/GenBank/DDBJ whole genome shotgun (WGS) entry which is preliminary data.</text>
</comment>
<dbReference type="Gene3D" id="1.25.40.10">
    <property type="entry name" value="Tetratricopeptide repeat domain"/>
    <property type="match status" value="1"/>
</dbReference>
<evidence type="ECO:0000256" key="1">
    <source>
        <dbReference type="SAM" id="MobiDB-lite"/>
    </source>
</evidence>
<dbReference type="OrthoDB" id="5308957at2759"/>
<dbReference type="Pfam" id="PF14420">
    <property type="entry name" value="Clr5"/>
    <property type="match status" value="1"/>
</dbReference>